<dbReference type="Proteomes" id="UP001139409">
    <property type="component" value="Unassembled WGS sequence"/>
</dbReference>
<accession>A0A9X1HP96</accession>
<feature type="transmembrane region" description="Helical" evidence="1">
    <location>
        <begin position="12"/>
        <end position="30"/>
    </location>
</feature>
<evidence type="ECO:0000259" key="2">
    <source>
        <dbReference type="Pfam" id="PF03818"/>
    </source>
</evidence>
<feature type="domain" description="Malonate/sodium symporter MadM subunit N-terminal" evidence="2">
    <location>
        <begin position="5"/>
        <end position="246"/>
    </location>
</feature>
<gene>
    <name evidence="3" type="primary">madM</name>
    <name evidence="3" type="ORF">LDX50_06365</name>
    <name evidence="4" type="ORF">LDX50_12335</name>
    <name evidence="5" type="ORF">LDX50_18055</name>
</gene>
<dbReference type="InterPro" id="IPR004691">
    <property type="entry name" value="Mal/Na_symporter_MadM"/>
</dbReference>
<reference evidence="3" key="1">
    <citation type="submission" date="2021-09" db="EMBL/GenBank/DDBJ databases">
        <title>Fulvivirga sp. isolated from coastal sediment.</title>
        <authorList>
            <person name="Yu H."/>
        </authorList>
    </citation>
    <scope>NUCLEOTIDE SEQUENCE</scope>
    <source>
        <strain evidence="3">1062</strain>
    </source>
</reference>
<feature type="transmembrane region" description="Helical" evidence="1">
    <location>
        <begin position="36"/>
        <end position="55"/>
    </location>
</feature>
<feature type="transmembrane region" description="Helical" evidence="1">
    <location>
        <begin position="158"/>
        <end position="180"/>
    </location>
</feature>
<dbReference type="InterPro" id="IPR018402">
    <property type="entry name" value="Mal/Na_symporter_MadM_N"/>
</dbReference>
<dbReference type="GO" id="GO:0044668">
    <property type="term" value="F:sodium:malonate symporter activity"/>
    <property type="evidence" value="ECO:0007669"/>
    <property type="project" value="InterPro"/>
</dbReference>
<dbReference type="NCBIfam" id="TIGR00808">
    <property type="entry name" value="malonate_madM"/>
    <property type="match status" value="1"/>
</dbReference>
<evidence type="ECO:0000313" key="4">
    <source>
        <dbReference type="EMBL" id="MCA6075660.1"/>
    </source>
</evidence>
<feature type="transmembrane region" description="Helical" evidence="1">
    <location>
        <begin position="192"/>
        <end position="212"/>
    </location>
</feature>
<keyword evidence="1" id="KW-1133">Transmembrane helix</keyword>
<feature type="transmembrane region" description="Helical" evidence="1">
    <location>
        <begin position="67"/>
        <end position="88"/>
    </location>
</feature>
<dbReference type="EMBL" id="JAIXNE010000003">
    <property type="protein sequence ID" value="MCA6075660.1"/>
    <property type="molecule type" value="Genomic_DNA"/>
</dbReference>
<evidence type="ECO:0000313" key="6">
    <source>
        <dbReference type="Proteomes" id="UP001139409"/>
    </source>
</evidence>
<organism evidence="3 6">
    <name type="scientific">Fulvivirga sedimenti</name>
    <dbReference type="NCBI Taxonomy" id="2879465"/>
    <lineage>
        <taxon>Bacteria</taxon>
        <taxon>Pseudomonadati</taxon>
        <taxon>Bacteroidota</taxon>
        <taxon>Cytophagia</taxon>
        <taxon>Cytophagales</taxon>
        <taxon>Fulvivirgaceae</taxon>
        <taxon>Fulvivirga</taxon>
    </lineage>
</organism>
<evidence type="ECO:0000313" key="5">
    <source>
        <dbReference type="EMBL" id="MCA6076788.1"/>
    </source>
</evidence>
<keyword evidence="6" id="KW-1185">Reference proteome</keyword>
<evidence type="ECO:0000313" key="3">
    <source>
        <dbReference type="EMBL" id="MCA6074483.1"/>
    </source>
</evidence>
<keyword evidence="1" id="KW-0812">Transmembrane</keyword>
<proteinExistence type="predicted"/>
<dbReference type="EMBL" id="JAIXNE010000004">
    <property type="protein sequence ID" value="MCA6076788.1"/>
    <property type="molecule type" value="Genomic_DNA"/>
</dbReference>
<sequence>MEILEQFLAKNGLVLAFLFMGVALFLANWFSKKVVFNKIPGVAIAIFAALVLAYFGGNKGVASYPAFTGLAILGGSMFRDFTIVSTAMGVHFSELRATGLAGVLSLLIGVTITFFIGGSIGYAMGYTDAVSFTTIGAGACTYIVGPITGAAIGASSELIAISIAAGVMKTVFVTIITPIVAKRMSLDNPTTAMIFGGMIGTTSGVAAGLAATDPKLVPYGAMTSTFYTGVGVLLCPSVFYLLVLAVLG</sequence>
<dbReference type="AlphaFoldDB" id="A0A9X1HP96"/>
<protein>
    <submittedName>
        <fullName evidence="3">Malonate transporter subunit MadM</fullName>
    </submittedName>
</protein>
<evidence type="ECO:0000256" key="1">
    <source>
        <dbReference type="SAM" id="Phobius"/>
    </source>
</evidence>
<dbReference type="Pfam" id="PF03818">
    <property type="entry name" value="MadM"/>
    <property type="match status" value="1"/>
</dbReference>
<keyword evidence="1" id="KW-0472">Membrane</keyword>
<feature type="transmembrane region" description="Helical" evidence="1">
    <location>
        <begin position="129"/>
        <end position="152"/>
    </location>
</feature>
<comment type="caution">
    <text evidence="3">The sequence shown here is derived from an EMBL/GenBank/DDBJ whole genome shotgun (WGS) entry which is preliminary data.</text>
</comment>
<dbReference type="EMBL" id="JAIXNE010000002">
    <property type="protein sequence ID" value="MCA6074483.1"/>
    <property type="molecule type" value="Genomic_DNA"/>
</dbReference>
<feature type="transmembrane region" description="Helical" evidence="1">
    <location>
        <begin position="100"/>
        <end position="122"/>
    </location>
</feature>
<name>A0A9X1HP96_9BACT</name>
<feature type="transmembrane region" description="Helical" evidence="1">
    <location>
        <begin position="224"/>
        <end position="247"/>
    </location>
</feature>